<evidence type="ECO:0000313" key="3">
    <source>
        <dbReference type="Proteomes" id="UP000766904"/>
    </source>
</evidence>
<dbReference type="AlphaFoldDB" id="A0A8J8Q7Y6"/>
<feature type="region of interest" description="Disordered" evidence="1">
    <location>
        <begin position="67"/>
        <end position="95"/>
    </location>
</feature>
<accession>A0A8J8Q7Y6</accession>
<dbReference type="Proteomes" id="UP000766904">
    <property type="component" value="Unassembled WGS sequence"/>
</dbReference>
<organism evidence="2 3">
    <name type="scientific">Natronococcus pandeyae</name>
    <dbReference type="NCBI Taxonomy" id="2055836"/>
    <lineage>
        <taxon>Archaea</taxon>
        <taxon>Methanobacteriati</taxon>
        <taxon>Methanobacteriota</taxon>
        <taxon>Stenosarchaea group</taxon>
        <taxon>Halobacteria</taxon>
        <taxon>Halobacteriales</taxon>
        <taxon>Natrialbaceae</taxon>
        <taxon>Natronococcus</taxon>
    </lineage>
</organism>
<evidence type="ECO:0000313" key="2">
    <source>
        <dbReference type="EMBL" id="TYL39374.1"/>
    </source>
</evidence>
<protein>
    <submittedName>
        <fullName evidence="2">ATPase</fullName>
    </submittedName>
</protein>
<dbReference type="OrthoDB" id="39107at2157"/>
<dbReference type="RefSeq" id="WP_148857522.1">
    <property type="nucleotide sequence ID" value="NZ_PHNJ01000003.1"/>
</dbReference>
<name>A0A8J8Q7Y6_9EURY</name>
<evidence type="ECO:0000256" key="1">
    <source>
        <dbReference type="SAM" id="MobiDB-lite"/>
    </source>
</evidence>
<gene>
    <name evidence="2" type="ORF">CV102_08895</name>
</gene>
<comment type="caution">
    <text evidence="2">The sequence shown here is derived from an EMBL/GenBank/DDBJ whole genome shotgun (WGS) entry which is preliminary data.</text>
</comment>
<reference evidence="2" key="1">
    <citation type="submission" date="2017-11" db="EMBL/GenBank/DDBJ databases">
        <authorList>
            <person name="Kajale S.C."/>
            <person name="Sharma A."/>
        </authorList>
    </citation>
    <scope>NUCLEOTIDE SEQUENCE</scope>
    <source>
        <strain evidence="2">LS1_42</strain>
    </source>
</reference>
<dbReference type="EMBL" id="PHNJ01000003">
    <property type="protein sequence ID" value="TYL39374.1"/>
    <property type="molecule type" value="Genomic_DNA"/>
</dbReference>
<sequence length="278" mass="29968">MILLVVGSDRVDAGKTTFSVGLLERTGAVGSKPRAGNDYWFDHDDCRRALGNGRLYGKDAARLATAEGRGRPPEQLNPVHRLWQPAPGGGTGLLGKTDREFLVDRVGRVDNAAEPTFVRNATVDVPDGVSSALPLEDAIPVETVDELNDVVAERYVPAFEELAAELETTEVAVVESYSDIARPLTSLEPAEIDAVAAVEPGRARIYQGDRYCRACEVASSSPKDGTLEKRVPTVLDYLDPLERVQLPPLGGEEREDPARIAEAYADAYDALLDAAGRV</sequence>
<proteinExistence type="predicted"/>
<keyword evidence="3" id="KW-1185">Reference proteome</keyword>